<dbReference type="PANTHER" id="PTHR33908:SF11">
    <property type="entry name" value="MEMBRANE PROTEIN"/>
    <property type="match status" value="1"/>
</dbReference>
<proteinExistence type="predicted"/>
<feature type="transmembrane region" description="Helical" evidence="8">
    <location>
        <begin position="213"/>
        <end position="237"/>
    </location>
</feature>
<feature type="transmembrane region" description="Helical" evidence="8">
    <location>
        <begin position="315"/>
        <end position="333"/>
    </location>
</feature>
<feature type="transmembrane region" description="Helical" evidence="8">
    <location>
        <begin position="364"/>
        <end position="382"/>
    </location>
</feature>
<evidence type="ECO:0000256" key="1">
    <source>
        <dbReference type="ARBA" id="ARBA00004651"/>
    </source>
</evidence>
<feature type="transmembrane region" description="Helical" evidence="8">
    <location>
        <begin position="22"/>
        <end position="42"/>
    </location>
</feature>
<feature type="transmembrane region" description="Helical" evidence="8">
    <location>
        <begin position="287"/>
        <end position="306"/>
    </location>
</feature>
<comment type="subcellular location">
    <subcellularLocation>
        <location evidence="1">Cell membrane</location>
        <topology evidence="1">Multi-pass membrane protein</topology>
    </subcellularLocation>
</comment>
<feature type="transmembrane region" description="Helical" evidence="8">
    <location>
        <begin position="129"/>
        <end position="146"/>
    </location>
</feature>
<keyword evidence="4" id="KW-0808">Transferase</keyword>
<organism evidence="9 10">
    <name type="scientific">Taishania pollutisoli</name>
    <dbReference type="NCBI Taxonomy" id="2766479"/>
    <lineage>
        <taxon>Bacteria</taxon>
        <taxon>Pseudomonadati</taxon>
        <taxon>Bacteroidota</taxon>
        <taxon>Flavobacteriia</taxon>
        <taxon>Flavobacteriales</taxon>
        <taxon>Crocinitomicaceae</taxon>
        <taxon>Taishania</taxon>
    </lineage>
</organism>
<feature type="transmembrane region" description="Helical" evidence="8">
    <location>
        <begin position="99"/>
        <end position="117"/>
    </location>
</feature>
<feature type="transmembrane region" description="Helical" evidence="8">
    <location>
        <begin position="152"/>
        <end position="169"/>
    </location>
</feature>
<evidence type="ECO:0000256" key="3">
    <source>
        <dbReference type="ARBA" id="ARBA00022676"/>
    </source>
</evidence>
<keyword evidence="2" id="KW-1003">Cell membrane</keyword>
<evidence type="ECO:0000256" key="6">
    <source>
        <dbReference type="ARBA" id="ARBA00022989"/>
    </source>
</evidence>
<dbReference type="InterPro" id="IPR050297">
    <property type="entry name" value="LipidA_mod_glycosyltrf_83"/>
</dbReference>
<gene>
    <name evidence="9" type="ORF">H9Y05_02615</name>
</gene>
<keyword evidence="6 8" id="KW-1133">Transmembrane helix</keyword>
<evidence type="ECO:0008006" key="11">
    <source>
        <dbReference type="Google" id="ProtNLM"/>
    </source>
</evidence>
<accession>A0A8J6P4E3</accession>
<dbReference type="AlphaFoldDB" id="A0A8J6P4E3"/>
<evidence type="ECO:0000256" key="8">
    <source>
        <dbReference type="SAM" id="Phobius"/>
    </source>
</evidence>
<keyword evidence="5 8" id="KW-0812">Transmembrane</keyword>
<dbReference type="RefSeq" id="WP_216713415.1">
    <property type="nucleotide sequence ID" value="NZ_JACVEL010000001.1"/>
</dbReference>
<dbReference type="GO" id="GO:0009103">
    <property type="term" value="P:lipopolysaccharide biosynthetic process"/>
    <property type="evidence" value="ECO:0007669"/>
    <property type="project" value="UniProtKB-ARBA"/>
</dbReference>
<dbReference type="PANTHER" id="PTHR33908">
    <property type="entry name" value="MANNOSYLTRANSFERASE YKCB-RELATED"/>
    <property type="match status" value="1"/>
</dbReference>
<protein>
    <recommendedName>
        <fullName evidence="11">Glycosyltransferase RgtA/B/C/D-like domain-containing protein</fullName>
    </recommendedName>
</protein>
<feature type="transmembrane region" description="Helical" evidence="8">
    <location>
        <begin position="339"/>
        <end position="357"/>
    </location>
</feature>
<name>A0A8J6P4E3_9FLAO</name>
<sequence length="516" mass="59374">MKKLKAYLFTTVTQPDKSIRKFFLWWGFIFLLSILVRLPHFLSKNFWFDGDEAIIGIMAQDLLAGSNFPFYFSGQNYGLSTFEVFSTAIFELLLGPGIWALRLGGLLLFSLGVTFVLRTVQSYPLPRWLFTAILLLLVTFPTWYLWGSMVRGGYVTAFLFVCIIFYCLFRMRTSAGQLFLIGICSGIAFESHVLILLPFSTLIAWWLWQQEGILVKSATILTGFVLTVVLFRWFGYLDEANWGGTQSTWGWNSQIENLQLQMHGLVAGFSSFSHFEMNIPRPFWWDILLKLFLIVSGIYLIWHFFYSKSTERKQYLLIFLSIAAYLILISTIGTASPRYWIGLFTGLLFWLIVAVCTTRSAKTSILTISFLCLISVAGVFSGSKMKQHWYDAGVNEINAFEGFHKTVHESGAKAVFITDNFVQYQWNYLYGKEIPASTFRTKGERIERFCKRVNEYYKENPEDVVIGGLWGIFFTMDTIPGFNDSRHQVETKYFINPNAKEEFVQQGFRFVEGKGG</sequence>
<dbReference type="GO" id="GO:0005886">
    <property type="term" value="C:plasma membrane"/>
    <property type="evidence" value="ECO:0007669"/>
    <property type="project" value="UniProtKB-SubCell"/>
</dbReference>
<evidence type="ECO:0000313" key="10">
    <source>
        <dbReference type="Proteomes" id="UP000652681"/>
    </source>
</evidence>
<dbReference type="GO" id="GO:0016763">
    <property type="term" value="F:pentosyltransferase activity"/>
    <property type="evidence" value="ECO:0007669"/>
    <property type="project" value="TreeGrafter"/>
</dbReference>
<keyword evidence="3" id="KW-0328">Glycosyltransferase</keyword>
<reference evidence="9" key="1">
    <citation type="submission" date="2020-09" db="EMBL/GenBank/DDBJ databases">
        <title>Taishania pollutisoli gen. nov., sp. nov., Isolated from Tetrabromobisphenol A-Contaminated Soil.</title>
        <authorList>
            <person name="Chen Q."/>
        </authorList>
    </citation>
    <scope>NUCLEOTIDE SEQUENCE</scope>
    <source>
        <strain evidence="9">CZZ-1</strain>
    </source>
</reference>
<feature type="transmembrane region" description="Helical" evidence="8">
    <location>
        <begin position="178"/>
        <end position="207"/>
    </location>
</feature>
<dbReference type="EMBL" id="JACVEL010000001">
    <property type="protein sequence ID" value="MBC9811359.1"/>
    <property type="molecule type" value="Genomic_DNA"/>
</dbReference>
<evidence type="ECO:0000256" key="4">
    <source>
        <dbReference type="ARBA" id="ARBA00022679"/>
    </source>
</evidence>
<evidence type="ECO:0000256" key="7">
    <source>
        <dbReference type="ARBA" id="ARBA00023136"/>
    </source>
</evidence>
<evidence type="ECO:0000256" key="2">
    <source>
        <dbReference type="ARBA" id="ARBA00022475"/>
    </source>
</evidence>
<evidence type="ECO:0000256" key="5">
    <source>
        <dbReference type="ARBA" id="ARBA00022692"/>
    </source>
</evidence>
<evidence type="ECO:0000313" key="9">
    <source>
        <dbReference type="EMBL" id="MBC9811359.1"/>
    </source>
</evidence>
<dbReference type="Proteomes" id="UP000652681">
    <property type="component" value="Unassembled WGS sequence"/>
</dbReference>
<keyword evidence="10" id="KW-1185">Reference proteome</keyword>
<comment type="caution">
    <text evidence="9">The sequence shown here is derived from an EMBL/GenBank/DDBJ whole genome shotgun (WGS) entry which is preliminary data.</text>
</comment>
<keyword evidence="7 8" id="KW-0472">Membrane</keyword>